<dbReference type="GO" id="GO:0005634">
    <property type="term" value="C:nucleus"/>
    <property type="evidence" value="ECO:0007669"/>
    <property type="project" value="UniProtKB-SubCell"/>
</dbReference>
<evidence type="ECO:0000313" key="12">
    <source>
        <dbReference type="EMBL" id="JAT64187.1"/>
    </source>
</evidence>
<dbReference type="SMART" id="SM00389">
    <property type="entry name" value="HOX"/>
    <property type="match status" value="1"/>
</dbReference>
<dbReference type="SUPFAM" id="SSF46689">
    <property type="entry name" value="Homeodomain-like"/>
    <property type="match status" value="1"/>
</dbReference>
<gene>
    <name evidence="11" type="primary">ATH1_0</name>
    <name evidence="12" type="synonym">ATH1_4</name>
    <name evidence="12" type="ORF">g.104333</name>
    <name evidence="11" type="ORF">g.104335</name>
</gene>
<dbReference type="InterPro" id="IPR009057">
    <property type="entry name" value="Homeodomain-like_sf"/>
</dbReference>
<dbReference type="EMBL" id="GDJX01003749">
    <property type="protein sequence ID" value="JAT64187.1"/>
    <property type="molecule type" value="Transcribed_RNA"/>
</dbReference>
<dbReference type="EMBL" id="GDJX01025700">
    <property type="protein sequence ID" value="JAT42236.1"/>
    <property type="molecule type" value="Transcribed_RNA"/>
</dbReference>
<evidence type="ECO:0000256" key="5">
    <source>
        <dbReference type="ARBA" id="ARBA00023155"/>
    </source>
</evidence>
<dbReference type="SMART" id="SM00574">
    <property type="entry name" value="POX"/>
    <property type="match status" value="1"/>
</dbReference>
<dbReference type="PANTHER" id="PTHR11850">
    <property type="entry name" value="HOMEOBOX PROTEIN TRANSCRIPTION FACTORS"/>
    <property type="match status" value="1"/>
</dbReference>
<dbReference type="InterPro" id="IPR050224">
    <property type="entry name" value="TALE_homeobox"/>
</dbReference>
<dbReference type="PROSITE" id="PS50071">
    <property type="entry name" value="HOMEOBOX_2"/>
    <property type="match status" value="1"/>
</dbReference>
<dbReference type="Gene3D" id="1.10.10.60">
    <property type="entry name" value="Homeodomain-like"/>
    <property type="match status" value="1"/>
</dbReference>
<accession>A0A1D1XIN2</accession>
<evidence type="ECO:0000313" key="11">
    <source>
        <dbReference type="EMBL" id="JAT42236.1"/>
    </source>
</evidence>
<keyword evidence="3" id="KW-0805">Transcription regulation</keyword>
<feature type="compositionally biased region" description="Low complexity" evidence="9">
    <location>
        <begin position="374"/>
        <end position="397"/>
    </location>
</feature>
<dbReference type="Pfam" id="PF07526">
    <property type="entry name" value="POX"/>
    <property type="match status" value="1"/>
</dbReference>
<dbReference type="InterPro" id="IPR006563">
    <property type="entry name" value="POX_dom"/>
</dbReference>
<proteinExistence type="inferred from homology"/>
<feature type="region of interest" description="Disordered" evidence="9">
    <location>
        <begin position="595"/>
        <end position="616"/>
    </location>
</feature>
<evidence type="ECO:0000256" key="2">
    <source>
        <dbReference type="ARBA" id="ARBA00006454"/>
    </source>
</evidence>
<evidence type="ECO:0000256" key="1">
    <source>
        <dbReference type="ARBA" id="ARBA00004123"/>
    </source>
</evidence>
<keyword evidence="5 8" id="KW-0371">Homeobox</keyword>
<dbReference type="AlphaFoldDB" id="A0A1D1XIN2"/>
<dbReference type="Pfam" id="PF05920">
    <property type="entry name" value="Homeobox_KN"/>
    <property type="match status" value="1"/>
</dbReference>
<feature type="DNA-binding region" description="Homeobox" evidence="8">
    <location>
        <begin position="521"/>
        <end position="583"/>
    </location>
</feature>
<evidence type="ECO:0000256" key="8">
    <source>
        <dbReference type="PROSITE-ProRule" id="PRU00108"/>
    </source>
</evidence>
<comment type="similarity">
    <text evidence="2">Belongs to the TALE/BELL homeobox family.</text>
</comment>
<comment type="subcellular location">
    <subcellularLocation>
        <location evidence="1 8">Nucleus</location>
    </subcellularLocation>
</comment>
<reference evidence="11" key="1">
    <citation type="submission" date="2015-07" db="EMBL/GenBank/DDBJ databases">
        <title>Transcriptome Assembly of Anthurium amnicola.</title>
        <authorList>
            <person name="Suzuki J."/>
        </authorList>
    </citation>
    <scope>NUCLEOTIDE SEQUENCE</scope>
</reference>
<dbReference type="InterPro" id="IPR001356">
    <property type="entry name" value="HD"/>
</dbReference>
<feature type="domain" description="Homeobox" evidence="10">
    <location>
        <begin position="519"/>
        <end position="582"/>
    </location>
</feature>
<name>A0A1D1XIN2_9ARAE</name>
<dbReference type="InterPro" id="IPR008422">
    <property type="entry name" value="KN_HD"/>
</dbReference>
<protein>
    <submittedName>
        <fullName evidence="11">Homeobox protein ATH1</fullName>
    </submittedName>
</protein>
<sequence>MIMENSLFCASLPITDQNPMALDDTSSHVFSGSLVQSNTLGNNSQRPTMACYPWFSTLQEEAISNLHISNHDSMANSAMPVSRNMPLSCNSSGNADIQEHLIENSLSVSSFANLLCGSTGFVENIIPETIPSVSVLPSDEIRTYIPYNSCSTSNSLFPASVNCAYGAEDDINFLASRRYFNMNGQLNSSRHYDEIVECQVPGRKITTVRPSYHVISGCDAAWISNKSTLNSSESCTYSVPSNELSLTLGSIQPPGMNMPSIPDHMPEISCSSITQVTSKDNRYPDATELQVCSHIFWNPANNFSLGSREFFPRNRELSLSCGSPGRIHFSRVLLGSRYMHVAQHVLTEVASYALENLNEPDESSARIGSEPRLSFSSSCSGEKGASSMSSEEFSQSSDEIRSQGHMESPFQRAESKSKKTELISMLQMIDHGYNKCMDQMQNVISEFDAATDSGASEMPARFALRAISHLYKNLRERITSQILLVGQNLCGESTIGKEISFESSFIEKQWALEQLRSDQQSWRPQRGLPEKSVSVLRAWMFQNFLHPYPKDNEKHLLAIKSGLTRSQVSNWFINARVRLWKPMIEEMYSEISKKNTVQEGTRDPRNHADTGSQRIG</sequence>
<evidence type="ECO:0000256" key="3">
    <source>
        <dbReference type="ARBA" id="ARBA00023015"/>
    </source>
</evidence>
<evidence type="ECO:0000256" key="6">
    <source>
        <dbReference type="ARBA" id="ARBA00023163"/>
    </source>
</evidence>
<feature type="region of interest" description="Disordered" evidence="9">
    <location>
        <begin position="361"/>
        <end position="418"/>
    </location>
</feature>
<keyword evidence="7 8" id="KW-0539">Nucleus</keyword>
<organism evidence="11">
    <name type="scientific">Anthurium amnicola</name>
    <dbReference type="NCBI Taxonomy" id="1678845"/>
    <lineage>
        <taxon>Eukaryota</taxon>
        <taxon>Viridiplantae</taxon>
        <taxon>Streptophyta</taxon>
        <taxon>Embryophyta</taxon>
        <taxon>Tracheophyta</taxon>
        <taxon>Spermatophyta</taxon>
        <taxon>Magnoliopsida</taxon>
        <taxon>Liliopsida</taxon>
        <taxon>Araceae</taxon>
        <taxon>Pothoideae</taxon>
        <taxon>Potheae</taxon>
        <taxon>Anthurium</taxon>
    </lineage>
</organism>
<dbReference type="CDD" id="cd00086">
    <property type="entry name" value="homeodomain"/>
    <property type="match status" value="1"/>
</dbReference>
<keyword evidence="4 8" id="KW-0238">DNA-binding</keyword>
<keyword evidence="6" id="KW-0804">Transcription</keyword>
<dbReference type="GO" id="GO:0003677">
    <property type="term" value="F:DNA binding"/>
    <property type="evidence" value="ECO:0007669"/>
    <property type="project" value="UniProtKB-UniRule"/>
</dbReference>
<evidence type="ECO:0000256" key="9">
    <source>
        <dbReference type="SAM" id="MobiDB-lite"/>
    </source>
</evidence>
<evidence type="ECO:0000259" key="10">
    <source>
        <dbReference type="PROSITE" id="PS50071"/>
    </source>
</evidence>
<dbReference type="GO" id="GO:0006355">
    <property type="term" value="P:regulation of DNA-templated transcription"/>
    <property type="evidence" value="ECO:0007669"/>
    <property type="project" value="InterPro"/>
</dbReference>
<evidence type="ECO:0000256" key="4">
    <source>
        <dbReference type="ARBA" id="ARBA00023125"/>
    </source>
</evidence>
<evidence type="ECO:0000256" key="7">
    <source>
        <dbReference type="ARBA" id="ARBA00023242"/>
    </source>
</evidence>